<name>A0A8C5BGA0_GADMO</name>
<evidence type="ECO:0000313" key="2">
    <source>
        <dbReference type="Ensembl" id="ENSGMOP00000045099.1"/>
    </source>
</evidence>
<dbReference type="Proteomes" id="UP000694546">
    <property type="component" value="Chromosome 18"/>
</dbReference>
<organism evidence="2 3">
    <name type="scientific">Gadus morhua</name>
    <name type="common">Atlantic cod</name>
    <dbReference type="NCBI Taxonomy" id="8049"/>
    <lineage>
        <taxon>Eukaryota</taxon>
        <taxon>Metazoa</taxon>
        <taxon>Chordata</taxon>
        <taxon>Craniata</taxon>
        <taxon>Vertebrata</taxon>
        <taxon>Euteleostomi</taxon>
        <taxon>Actinopterygii</taxon>
        <taxon>Neopterygii</taxon>
        <taxon>Teleostei</taxon>
        <taxon>Neoteleostei</taxon>
        <taxon>Acanthomorphata</taxon>
        <taxon>Zeiogadaria</taxon>
        <taxon>Gadariae</taxon>
        <taxon>Gadiformes</taxon>
        <taxon>Gadoidei</taxon>
        <taxon>Gadidae</taxon>
        <taxon>Gadus</taxon>
    </lineage>
</organism>
<dbReference type="OMA" id="KVKLWHV"/>
<keyword evidence="1" id="KW-0853">WD repeat</keyword>
<dbReference type="GeneTree" id="ENSGT00940000174999"/>
<dbReference type="InterPro" id="IPR001680">
    <property type="entry name" value="WD40_rpt"/>
</dbReference>
<reference evidence="2" key="2">
    <citation type="submission" date="2025-09" db="UniProtKB">
        <authorList>
            <consortium name="Ensembl"/>
        </authorList>
    </citation>
    <scope>IDENTIFICATION</scope>
</reference>
<dbReference type="AlphaFoldDB" id="A0A8C5BGA0"/>
<accession>A0A8C5BGA0</accession>
<dbReference type="KEGG" id="gmh:115530702"/>
<dbReference type="PANTHER" id="PTHR47822">
    <property type="entry name" value="CARBOHYDRATE BINDING DOMAIN CONTAINING PROTEIN"/>
    <property type="match status" value="1"/>
</dbReference>
<dbReference type="Gene3D" id="2.130.10.10">
    <property type="entry name" value="YVTN repeat-like/Quinoprotein amine dehydrogenase"/>
    <property type="match status" value="2"/>
</dbReference>
<feature type="repeat" description="WD" evidence="1">
    <location>
        <begin position="192"/>
        <end position="234"/>
    </location>
</feature>
<dbReference type="SUPFAM" id="SSF50978">
    <property type="entry name" value="WD40 repeat-like"/>
    <property type="match status" value="1"/>
</dbReference>
<proteinExistence type="predicted"/>
<protein>
    <submittedName>
        <fullName evidence="2">Uncharacterized protein</fullName>
    </submittedName>
</protein>
<dbReference type="InterPro" id="IPR015943">
    <property type="entry name" value="WD40/YVTN_repeat-like_dom_sf"/>
</dbReference>
<sequence>MFNLVCFSSCLGKQKSTTTIMSEQNQPTVEGDLRFHSELKCGQDVTRCEFNKDGSLLAVGLSDGAIKVYSPDTGDHILTLKDSSRLRMPITGLRFISSSDSHCLLLAAYATGSVRCWYPWGGDCLWNLKEASGLWDPADVEKGSKLETLCLAVSPSGERAATGCSNSTVHLYDLRTHQSILTCKASSCRTIMDGHRSRVFAVTFHPERETEFISAGWDNTIQFWDSRQEQAIRRIGGPHVCGDALHIDASKRQILSGSWRTHDSLEVWDYGSGRKVCDVSQPVQDSKIYSCHWLGEDHMVAGGCQANTLYVISRHSLQTVGQLWGLDSPVHSTSVCASGKRSGLIAGSSGSSVYILDHRN</sequence>
<reference evidence="2" key="1">
    <citation type="submission" date="2025-08" db="UniProtKB">
        <authorList>
            <consortium name="Ensembl"/>
        </authorList>
    </citation>
    <scope>IDENTIFICATION</scope>
</reference>
<keyword evidence="3" id="KW-1185">Reference proteome</keyword>
<dbReference type="InterPro" id="IPR036322">
    <property type="entry name" value="WD40_repeat_dom_sf"/>
</dbReference>
<dbReference type="SMART" id="SM00320">
    <property type="entry name" value="WD40"/>
    <property type="match status" value="6"/>
</dbReference>
<dbReference type="Ensembl" id="ENSGMOT00000076928.1">
    <property type="protein sequence ID" value="ENSGMOP00000045099.1"/>
    <property type="gene ID" value="ENSGMOG00000034265.1"/>
</dbReference>
<evidence type="ECO:0000313" key="3">
    <source>
        <dbReference type="Proteomes" id="UP000694546"/>
    </source>
</evidence>
<dbReference type="Pfam" id="PF00400">
    <property type="entry name" value="WD40"/>
    <property type="match status" value="3"/>
</dbReference>
<dbReference type="PROSITE" id="PS50294">
    <property type="entry name" value="WD_REPEATS_REGION"/>
    <property type="match status" value="1"/>
</dbReference>
<evidence type="ECO:0000256" key="1">
    <source>
        <dbReference type="PROSITE-ProRule" id="PRU00221"/>
    </source>
</evidence>
<dbReference type="PROSITE" id="PS50082">
    <property type="entry name" value="WD_REPEATS_2"/>
    <property type="match status" value="1"/>
</dbReference>
<dbReference type="PANTHER" id="PTHR47822:SF2">
    <property type="entry name" value="F-BOX AND WD-40 DOMAIN PROTEIN 7"/>
    <property type="match status" value="1"/>
</dbReference>